<dbReference type="InterPro" id="IPR011050">
    <property type="entry name" value="Pectin_lyase_fold/virulence"/>
</dbReference>
<evidence type="ECO:0000313" key="2">
    <source>
        <dbReference type="Proteomes" id="UP000446348"/>
    </source>
</evidence>
<comment type="caution">
    <text evidence="1">The sequence shown here is derived from an EMBL/GenBank/DDBJ whole genome shotgun (WGS) entry which is preliminary data.</text>
</comment>
<gene>
    <name evidence="1" type="ORF">D3Z39_15785</name>
</gene>
<evidence type="ECO:0000313" key="1">
    <source>
        <dbReference type="EMBL" id="NBI80295.1"/>
    </source>
</evidence>
<name>A0A845RNA2_9FIRM</name>
<dbReference type="EMBL" id="QXWZ01000043">
    <property type="protein sequence ID" value="NBI80295.1"/>
    <property type="molecule type" value="Genomic_DNA"/>
</dbReference>
<sequence length="238" mass="25633">MGFETFTKGMQDANEMLNRNFAAVETQLNGLPIRLFVSVNGSDEFGNGMQDKPYRTVRKAIDAIKPYHTDAVIRIGAGDYDEQLFIGYKVSSIALTSETPENKAKLKCVTAYDCRSVALNNLRIDGTNLAADLACVTAFRTNDMQIYNCEITGHSAIGGVSANESQVFVRNTSISGCSSAVTTCYNSLLTAYIVAGTDNQIGYSAHSSILNISGLTLQAATPIVKREGGIIYKDGVQV</sequence>
<organism evidence="1 2">
    <name type="scientific">Anaerotruncus colihominis</name>
    <dbReference type="NCBI Taxonomy" id="169435"/>
    <lineage>
        <taxon>Bacteria</taxon>
        <taxon>Bacillati</taxon>
        <taxon>Bacillota</taxon>
        <taxon>Clostridia</taxon>
        <taxon>Eubacteriales</taxon>
        <taxon>Oscillospiraceae</taxon>
        <taxon>Anaerotruncus</taxon>
    </lineage>
</organism>
<reference evidence="1 2" key="1">
    <citation type="submission" date="2018-08" db="EMBL/GenBank/DDBJ databases">
        <title>Murine metabolic-syndrome-specific gut microbial biobank.</title>
        <authorList>
            <person name="Liu C."/>
        </authorList>
    </citation>
    <scope>NUCLEOTIDE SEQUENCE [LARGE SCALE GENOMIC DNA]</scope>
    <source>
        <strain evidence="1 2">X69</strain>
    </source>
</reference>
<dbReference type="OrthoDB" id="1889363at2"/>
<dbReference type="SUPFAM" id="SSF51126">
    <property type="entry name" value="Pectin lyase-like"/>
    <property type="match status" value="1"/>
</dbReference>
<protein>
    <submittedName>
        <fullName evidence="1">DUF1565 domain-containing protein</fullName>
    </submittedName>
</protein>
<proteinExistence type="predicted"/>
<dbReference type="RefSeq" id="WP_160210983.1">
    <property type="nucleotide sequence ID" value="NZ_CASBEY010000110.1"/>
</dbReference>
<dbReference type="Gene3D" id="2.160.20.10">
    <property type="entry name" value="Single-stranded right-handed beta-helix, Pectin lyase-like"/>
    <property type="match status" value="1"/>
</dbReference>
<dbReference type="InterPro" id="IPR012334">
    <property type="entry name" value="Pectin_lyas_fold"/>
</dbReference>
<dbReference type="Proteomes" id="UP000446348">
    <property type="component" value="Unassembled WGS sequence"/>
</dbReference>
<accession>A0A845RNA2</accession>
<dbReference type="AlphaFoldDB" id="A0A845RNA2"/>